<dbReference type="EMBL" id="BMGK01000018">
    <property type="protein sequence ID" value="GGE01978.1"/>
    <property type="molecule type" value="Genomic_DNA"/>
</dbReference>
<gene>
    <name evidence="3" type="ORF">GCM10011312_26680</name>
</gene>
<accession>A0A8J2VCW9</accession>
<evidence type="ECO:0000313" key="3">
    <source>
        <dbReference type="EMBL" id="GGE01978.1"/>
    </source>
</evidence>
<comment type="caution">
    <text evidence="3">The sequence shown here is derived from an EMBL/GenBank/DDBJ whole genome shotgun (WGS) entry which is preliminary data.</text>
</comment>
<keyword evidence="4" id="KW-1185">Reference proteome</keyword>
<evidence type="ECO:0000313" key="4">
    <source>
        <dbReference type="Proteomes" id="UP000652231"/>
    </source>
</evidence>
<protein>
    <submittedName>
        <fullName evidence="3">Uncharacterized protein</fullName>
    </submittedName>
</protein>
<keyword evidence="2" id="KW-0472">Membrane</keyword>
<reference evidence="3" key="2">
    <citation type="submission" date="2020-09" db="EMBL/GenBank/DDBJ databases">
        <authorList>
            <person name="Sun Q."/>
            <person name="Zhou Y."/>
        </authorList>
    </citation>
    <scope>NUCLEOTIDE SEQUENCE</scope>
    <source>
        <strain evidence="3">CGMCC 1.12924</strain>
    </source>
</reference>
<proteinExistence type="predicted"/>
<organism evidence="3 4">
    <name type="scientific">Planktosalinus lacus</name>
    <dbReference type="NCBI Taxonomy" id="1526573"/>
    <lineage>
        <taxon>Bacteria</taxon>
        <taxon>Pseudomonadati</taxon>
        <taxon>Bacteroidota</taxon>
        <taxon>Flavobacteriia</taxon>
        <taxon>Flavobacteriales</taxon>
        <taxon>Flavobacteriaceae</taxon>
        <taxon>Planktosalinus</taxon>
    </lineage>
</organism>
<name>A0A8J2VCW9_9FLAO</name>
<keyword evidence="2" id="KW-0812">Transmembrane</keyword>
<reference evidence="3" key="1">
    <citation type="journal article" date="2014" name="Int. J. Syst. Evol. Microbiol.">
        <title>Complete genome sequence of Corynebacterium casei LMG S-19264T (=DSM 44701T), isolated from a smear-ripened cheese.</title>
        <authorList>
            <consortium name="US DOE Joint Genome Institute (JGI-PGF)"/>
            <person name="Walter F."/>
            <person name="Albersmeier A."/>
            <person name="Kalinowski J."/>
            <person name="Ruckert C."/>
        </authorList>
    </citation>
    <scope>NUCLEOTIDE SEQUENCE</scope>
    <source>
        <strain evidence="3">CGMCC 1.12924</strain>
    </source>
</reference>
<feature type="region of interest" description="Disordered" evidence="1">
    <location>
        <begin position="29"/>
        <end position="52"/>
    </location>
</feature>
<sequence>MRIPKPSPYILILTLLLLFCVEIQAQTSKSINSNPPPVPGRDPGWGDDDVDDEAPLPINGFLTLGLITGALYGFRVLNKENSTTKT</sequence>
<feature type="transmembrane region" description="Helical" evidence="2">
    <location>
        <begin position="58"/>
        <end position="77"/>
    </location>
</feature>
<evidence type="ECO:0000256" key="1">
    <source>
        <dbReference type="SAM" id="MobiDB-lite"/>
    </source>
</evidence>
<evidence type="ECO:0000256" key="2">
    <source>
        <dbReference type="SAM" id="Phobius"/>
    </source>
</evidence>
<dbReference type="Proteomes" id="UP000652231">
    <property type="component" value="Unassembled WGS sequence"/>
</dbReference>
<keyword evidence="2" id="KW-1133">Transmembrane helix</keyword>
<dbReference type="AlphaFoldDB" id="A0A8J2VCW9"/>